<keyword evidence="2" id="KW-1185">Reference proteome</keyword>
<evidence type="ECO:0000313" key="2">
    <source>
        <dbReference type="Proteomes" id="UP001519363"/>
    </source>
</evidence>
<dbReference type="Gene3D" id="1.10.10.10">
    <property type="entry name" value="Winged helix-like DNA-binding domain superfamily/Winged helix DNA-binding domain"/>
    <property type="match status" value="1"/>
</dbReference>
<dbReference type="EMBL" id="JAGIOO010000001">
    <property type="protein sequence ID" value="MBP2472957.1"/>
    <property type="molecule type" value="Genomic_DNA"/>
</dbReference>
<gene>
    <name evidence="1" type="ORF">JOF53_001829</name>
</gene>
<keyword evidence="1" id="KW-0238">DNA-binding</keyword>
<name>A0ABS5A8Q3_9PSEU</name>
<dbReference type="InterPro" id="IPR036388">
    <property type="entry name" value="WH-like_DNA-bd_sf"/>
</dbReference>
<dbReference type="RefSeq" id="WP_086789543.1">
    <property type="nucleotide sequence ID" value="NZ_JAGIOO010000001.1"/>
</dbReference>
<dbReference type="GO" id="GO:0003677">
    <property type="term" value="F:DNA binding"/>
    <property type="evidence" value="ECO:0007669"/>
    <property type="project" value="UniProtKB-KW"/>
</dbReference>
<dbReference type="SUPFAM" id="SSF46785">
    <property type="entry name" value="Winged helix' DNA-binding domain"/>
    <property type="match status" value="1"/>
</dbReference>
<dbReference type="InterPro" id="IPR036390">
    <property type="entry name" value="WH_DNA-bd_sf"/>
</dbReference>
<accession>A0ABS5A8Q3</accession>
<evidence type="ECO:0000313" key="1">
    <source>
        <dbReference type="EMBL" id="MBP2472957.1"/>
    </source>
</evidence>
<comment type="caution">
    <text evidence="1">The sequence shown here is derived from an EMBL/GenBank/DDBJ whole genome shotgun (WGS) entry which is preliminary data.</text>
</comment>
<dbReference type="Proteomes" id="UP001519363">
    <property type="component" value="Unassembled WGS sequence"/>
</dbReference>
<sequence length="73" mass="7935">MPSTDDIDTRLPLALIATPRATTVAQAEQVGISRNTAQARLTRHEQDGTPHSFERRVNPAALGYPLVRRAAEG</sequence>
<reference evidence="1 2" key="1">
    <citation type="submission" date="2021-03" db="EMBL/GenBank/DDBJ databases">
        <title>Sequencing the genomes of 1000 actinobacteria strains.</title>
        <authorList>
            <person name="Klenk H.-P."/>
        </authorList>
    </citation>
    <scope>NUCLEOTIDE SEQUENCE [LARGE SCALE GENOMIC DNA]</scope>
    <source>
        <strain evidence="1 2">DSM 44580</strain>
    </source>
</reference>
<proteinExistence type="predicted"/>
<organism evidence="1 2">
    <name type="scientific">Crossiella equi</name>
    <dbReference type="NCBI Taxonomy" id="130796"/>
    <lineage>
        <taxon>Bacteria</taxon>
        <taxon>Bacillati</taxon>
        <taxon>Actinomycetota</taxon>
        <taxon>Actinomycetes</taxon>
        <taxon>Pseudonocardiales</taxon>
        <taxon>Pseudonocardiaceae</taxon>
        <taxon>Crossiella</taxon>
    </lineage>
</organism>
<protein>
    <submittedName>
        <fullName evidence="1">DNA-binding Lrp family transcriptional regulator</fullName>
    </submittedName>
</protein>